<dbReference type="SUPFAM" id="SSF52540">
    <property type="entry name" value="P-loop containing nucleoside triphosphate hydrolases"/>
    <property type="match status" value="2"/>
</dbReference>
<dbReference type="Pfam" id="PF02463">
    <property type="entry name" value="SMC_N"/>
    <property type="match status" value="1"/>
</dbReference>
<evidence type="ECO:0000256" key="10">
    <source>
        <dbReference type="SAM" id="Coils"/>
    </source>
</evidence>
<dbReference type="Proteomes" id="UP000177230">
    <property type="component" value="Unassembled WGS sequence"/>
</dbReference>
<evidence type="ECO:0000256" key="7">
    <source>
        <dbReference type="ARBA" id="ARBA00023204"/>
    </source>
</evidence>
<evidence type="ECO:0000256" key="2">
    <source>
        <dbReference type="ARBA" id="ARBA00009441"/>
    </source>
</evidence>
<dbReference type="FunFam" id="3.40.50.300:FF:000319">
    <property type="entry name" value="DNA repair protein RecN"/>
    <property type="match status" value="1"/>
</dbReference>
<dbReference type="EMBL" id="MFFM01000034">
    <property type="protein sequence ID" value="OGF12013.1"/>
    <property type="molecule type" value="Genomic_DNA"/>
</dbReference>
<sequence>MLKKLTVKDYALIDSLEVEFSPGLNILTGETGAGKSILIGALGLVLGERADSDSVRSGAKAAMVEAEFHLTDLGAVKTIFGELDIDWSDELLIRREVSPAGKSRAFVNDSPVTLANLKRIGDAVLDMHGQHEHQSLLYEERHLDYLDGFAKTRPERTAAGELFHQYQKIRSELEALRNKEQLTREKLDLYNFQIKEIGSASLAEGEEEGLESEKTILENSEKLFSLASAGYQLLYQQDGSITEQFSALERSVEEIAGIDPRLESTLKAVTSVNDQIEEVARDLRKYRDGISFDPQRLEEIRNRLDLIRTLKKKYSGRENSITAVLAHYEKIKAEVDSVEHGEENIKKLEVQLEAQRRDLEKACLALSEKRQAAARKMARDVVAQLKDLGMEKAAFKVDVAQVEEAEGIVHHNKKQLKADATGIDSVRFLISPNPGEELKPLAKIASGGEISRVMLAIKTILSEADAVPVLVFDEIDAGIGGRIAEAVGVKLKEISSARQVLCITHLPQIASLAKSHFLVSKDEQKGRTITSVNVLSEKERIEEIARMLGGSKITETTLKHAREMIEKQ</sequence>
<feature type="coiled-coil region" evidence="10">
    <location>
        <begin position="338"/>
        <end position="376"/>
    </location>
</feature>
<dbReference type="CDD" id="cd03241">
    <property type="entry name" value="ABC_RecN"/>
    <property type="match status" value="2"/>
</dbReference>
<proteinExistence type="inferred from homology"/>
<keyword evidence="7 9" id="KW-0234">DNA repair</keyword>
<dbReference type="PANTHER" id="PTHR11059">
    <property type="entry name" value="DNA REPAIR PROTEIN RECN"/>
    <property type="match status" value="1"/>
</dbReference>
<dbReference type="NCBIfam" id="NF008121">
    <property type="entry name" value="PRK10869.1"/>
    <property type="match status" value="1"/>
</dbReference>
<protein>
    <recommendedName>
        <fullName evidence="3 9">DNA repair protein RecN</fullName>
    </recommendedName>
    <alternativeName>
        <fullName evidence="8 9">Recombination protein N</fullName>
    </alternativeName>
</protein>
<evidence type="ECO:0000256" key="1">
    <source>
        <dbReference type="ARBA" id="ARBA00003618"/>
    </source>
</evidence>
<evidence type="ECO:0000259" key="11">
    <source>
        <dbReference type="Pfam" id="PF02463"/>
    </source>
</evidence>
<evidence type="ECO:0000313" key="13">
    <source>
        <dbReference type="Proteomes" id="UP000177230"/>
    </source>
</evidence>
<evidence type="ECO:0000256" key="4">
    <source>
        <dbReference type="ARBA" id="ARBA00022741"/>
    </source>
</evidence>
<dbReference type="AlphaFoldDB" id="A0A1F5RD81"/>
<evidence type="ECO:0000256" key="5">
    <source>
        <dbReference type="ARBA" id="ARBA00022763"/>
    </source>
</evidence>
<gene>
    <name evidence="12" type="ORF">A2024_03225</name>
</gene>
<dbReference type="Gene3D" id="3.40.50.300">
    <property type="entry name" value="P-loop containing nucleotide triphosphate hydrolases"/>
    <property type="match status" value="2"/>
</dbReference>
<evidence type="ECO:0000256" key="3">
    <source>
        <dbReference type="ARBA" id="ARBA00021315"/>
    </source>
</evidence>
<keyword evidence="6" id="KW-0067">ATP-binding</keyword>
<keyword evidence="5 9" id="KW-0227">DNA damage</keyword>
<dbReference type="PANTHER" id="PTHR11059:SF0">
    <property type="entry name" value="DNA REPAIR PROTEIN RECN"/>
    <property type="match status" value="1"/>
</dbReference>
<dbReference type="InterPro" id="IPR003395">
    <property type="entry name" value="RecF/RecN/SMC_N"/>
</dbReference>
<dbReference type="GO" id="GO:0006310">
    <property type="term" value="P:DNA recombination"/>
    <property type="evidence" value="ECO:0007669"/>
    <property type="project" value="InterPro"/>
</dbReference>
<dbReference type="PIRSF" id="PIRSF003128">
    <property type="entry name" value="RecN"/>
    <property type="match status" value="1"/>
</dbReference>
<organism evidence="12 13">
    <name type="scientific">Candidatus Edwardsbacteria bacterium GWF2_54_11</name>
    <dbReference type="NCBI Taxonomy" id="1817851"/>
    <lineage>
        <taxon>Bacteria</taxon>
        <taxon>Candidatus Edwardsiibacteriota</taxon>
    </lineage>
</organism>
<dbReference type="NCBIfam" id="TIGR00634">
    <property type="entry name" value="recN"/>
    <property type="match status" value="1"/>
</dbReference>
<evidence type="ECO:0000256" key="9">
    <source>
        <dbReference type="PIRNR" id="PIRNR003128"/>
    </source>
</evidence>
<dbReference type="GO" id="GO:0006281">
    <property type="term" value="P:DNA repair"/>
    <property type="evidence" value="ECO:0007669"/>
    <property type="project" value="UniProtKB-KW"/>
</dbReference>
<name>A0A1F5RD81_9BACT</name>
<feature type="domain" description="RecF/RecN/SMC N-terminal" evidence="11">
    <location>
        <begin position="1"/>
        <end position="525"/>
    </location>
</feature>
<comment type="caution">
    <text evidence="12">The sequence shown here is derived from an EMBL/GenBank/DDBJ whole genome shotgun (WGS) entry which is preliminary data.</text>
</comment>
<evidence type="ECO:0000256" key="6">
    <source>
        <dbReference type="ARBA" id="ARBA00022840"/>
    </source>
</evidence>
<dbReference type="GO" id="GO:0009432">
    <property type="term" value="P:SOS response"/>
    <property type="evidence" value="ECO:0007669"/>
    <property type="project" value="TreeGrafter"/>
</dbReference>
<reference evidence="12 13" key="1">
    <citation type="journal article" date="2016" name="Nat. Commun.">
        <title>Thousands of microbial genomes shed light on interconnected biogeochemical processes in an aquifer system.</title>
        <authorList>
            <person name="Anantharaman K."/>
            <person name="Brown C.T."/>
            <person name="Hug L.A."/>
            <person name="Sharon I."/>
            <person name="Castelle C.J."/>
            <person name="Probst A.J."/>
            <person name="Thomas B.C."/>
            <person name="Singh A."/>
            <person name="Wilkins M.J."/>
            <person name="Karaoz U."/>
            <person name="Brodie E.L."/>
            <person name="Williams K.H."/>
            <person name="Hubbard S.S."/>
            <person name="Banfield J.F."/>
        </authorList>
    </citation>
    <scope>NUCLEOTIDE SEQUENCE [LARGE SCALE GENOMIC DNA]</scope>
</reference>
<comment type="similarity">
    <text evidence="2 9">Belongs to the RecN family.</text>
</comment>
<dbReference type="GO" id="GO:0005524">
    <property type="term" value="F:ATP binding"/>
    <property type="evidence" value="ECO:0007669"/>
    <property type="project" value="UniProtKB-KW"/>
</dbReference>
<evidence type="ECO:0000256" key="8">
    <source>
        <dbReference type="ARBA" id="ARBA00033408"/>
    </source>
</evidence>
<keyword evidence="4" id="KW-0547">Nucleotide-binding</keyword>
<dbReference type="FunFam" id="3.40.50.300:FF:000356">
    <property type="entry name" value="DNA repair protein RecN"/>
    <property type="match status" value="1"/>
</dbReference>
<keyword evidence="10" id="KW-0175">Coiled coil</keyword>
<evidence type="ECO:0000313" key="12">
    <source>
        <dbReference type="EMBL" id="OGF12013.1"/>
    </source>
</evidence>
<dbReference type="GO" id="GO:0043590">
    <property type="term" value="C:bacterial nucleoid"/>
    <property type="evidence" value="ECO:0007669"/>
    <property type="project" value="TreeGrafter"/>
</dbReference>
<comment type="function">
    <text evidence="1 9">May be involved in recombinational repair of damaged DNA.</text>
</comment>
<feature type="coiled-coil region" evidence="10">
    <location>
        <begin position="159"/>
        <end position="186"/>
    </location>
</feature>
<dbReference type="InterPro" id="IPR004604">
    <property type="entry name" value="DNA_recomb/repair_RecN"/>
</dbReference>
<dbReference type="InterPro" id="IPR027417">
    <property type="entry name" value="P-loop_NTPase"/>
</dbReference>
<accession>A0A1F5RD81</accession>